<organism evidence="2 3">
    <name type="scientific">Anaerostipes hadrus</name>
    <dbReference type="NCBI Taxonomy" id="649756"/>
    <lineage>
        <taxon>Bacteria</taxon>
        <taxon>Bacillati</taxon>
        <taxon>Bacillota</taxon>
        <taxon>Clostridia</taxon>
        <taxon>Lachnospirales</taxon>
        <taxon>Lachnospiraceae</taxon>
        <taxon>Anaerostipes</taxon>
    </lineage>
</organism>
<gene>
    <name evidence="2" type="ORF">ERS852571_02032</name>
</gene>
<evidence type="ECO:0000313" key="3">
    <source>
        <dbReference type="Proteomes" id="UP000095553"/>
    </source>
</evidence>
<dbReference type="Proteomes" id="UP000095553">
    <property type="component" value="Unassembled WGS sequence"/>
</dbReference>
<protein>
    <submittedName>
        <fullName evidence="2">Putative lysophospholipase</fullName>
    </submittedName>
</protein>
<dbReference type="InterPro" id="IPR022742">
    <property type="entry name" value="Hydrolase_4"/>
</dbReference>
<feature type="domain" description="Serine aminopeptidase S33" evidence="1">
    <location>
        <begin position="26"/>
        <end position="291"/>
    </location>
</feature>
<dbReference type="InterPro" id="IPR029058">
    <property type="entry name" value="AB_hydrolase_fold"/>
</dbReference>
<proteinExistence type="predicted"/>
<dbReference type="RefSeq" id="WP_055073025.1">
    <property type="nucleotide sequence ID" value="NZ_BAABYN010000001.1"/>
</dbReference>
<dbReference type="EMBL" id="CYXY01000011">
    <property type="protein sequence ID" value="CUN02047.1"/>
    <property type="molecule type" value="Genomic_DNA"/>
</dbReference>
<evidence type="ECO:0000259" key="1">
    <source>
        <dbReference type="Pfam" id="PF12146"/>
    </source>
</evidence>
<dbReference type="Pfam" id="PF12146">
    <property type="entry name" value="Hydrolase_4"/>
    <property type="match status" value="1"/>
</dbReference>
<reference evidence="2 3" key="1">
    <citation type="submission" date="2015-09" db="EMBL/GenBank/DDBJ databases">
        <authorList>
            <consortium name="Pathogen Informatics"/>
        </authorList>
    </citation>
    <scope>NUCLEOTIDE SEQUENCE [LARGE SCALE GENOMIC DNA]</scope>
    <source>
        <strain evidence="2 3">2789STDY5834959</strain>
    </source>
</reference>
<name>A0A173TJ96_ANAHA</name>
<evidence type="ECO:0000313" key="2">
    <source>
        <dbReference type="EMBL" id="CUN02047.1"/>
    </source>
</evidence>
<dbReference type="SUPFAM" id="SSF53474">
    <property type="entry name" value="alpha/beta-Hydrolases"/>
    <property type="match status" value="1"/>
</dbReference>
<sequence length="305" mass="35890">MRKTEIIFKRNTNFMLHGYVWKPECKPVGVIQVIHGMTEYIGRYEEFAAHFTDLGYVVCGFDLESHGKSIPIHHKDSGLYIPIHHKDSGLYIHCWDDLIADVEMIRIKIRRQYPEIPYVMLGFSLGSFVLRSHQCIYPKTADKLIYIGTGQPKMNELKFAHWIVKTLCKKDNKPSKLVKKLAFDNYNRKFKHSKNGIDWLLKDEKAQEDYLSDKRVVMDMTPRFFLQFLNGMMKIQSNEYWLYYKNDVLFIAGEEDPVSCGLSEVLKRYRRAGARITKKIISGYRHDVLHDSCKEKVFQCIEKFL</sequence>
<dbReference type="Gene3D" id="3.40.50.1820">
    <property type="entry name" value="alpha/beta hydrolase"/>
    <property type="match status" value="1"/>
</dbReference>
<dbReference type="AlphaFoldDB" id="A0A173TJ96"/>
<accession>A0A173TJ96</accession>
<dbReference type="InterPro" id="IPR051044">
    <property type="entry name" value="MAG_DAG_Lipase"/>
</dbReference>
<dbReference type="PANTHER" id="PTHR11614">
    <property type="entry name" value="PHOSPHOLIPASE-RELATED"/>
    <property type="match status" value="1"/>
</dbReference>